<dbReference type="OrthoDB" id="10355060at2759"/>
<evidence type="ECO:0000313" key="1">
    <source>
        <dbReference type="EMBL" id="KRY61127.1"/>
    </source>
</evidence>
<proteinExistence type="predicted"/>
<dbReference type="AlphaFoldDB" id="A0A0V1DHU7"/>
<accession>A0A0V1DHU7</accession>
<gene>
    <name evidence="1" type="ORF">T03_8332</name>
</gene>
<dbReference type="Proteomes" id="UP000054653">
    <property type="component" value="Unassembled WGS sequence"/>
</dbReference>
<protein>
    <submittedName>
        <fullName evidence="1">Uncharacterized protein</fullName>
    </submittedName>
</protein>
<organism evidence="1 2">
    <name type="scientific">Trichinella britovi</name>
    <name type="common">Parasitic roundworm</name>
    <dbReference type="NCBI Taxonomy" id="45882"/>
    <lineage>
        <taxon>Eukaryota</taxon>
        <taxon>Metazoa</taxon>
        <taxon>Ecdysozoa</taxon>
        <taxon>Nematoda</taxon>
        <taxon>Enoplea</taxon>
        <taxon>Dorylaimia</taxon>
        <taxon>Trichinellida</taxon>
        <taxon>Trichinellidae</taxon>
        <taxon>Trichinella</taxon>
    </lineage>
</organism>
<comment type="caution">
    <text evidence="1">The sequence shown here is derived from an EMBL/GenBank/DDBJ whole genome shotgun (WGS) entry which is preliminary data.</text>
</comment>
<reference evidence="1 2" key="1">
    <citation type="submission" date="2015-01" db="EMBL/GenBank/DDBJ databases">
        <title>Evolution of Trichinella species and genotypes.</title>
        <authorList>
            <person name="Korhonen P.K."/>
            <person name="Edoardo P."/>
            <person name="Giuseppe L.R."/>
            <person name="Gasser R.B."/>
        </authorList>
    </citation>
    <scope>NUCLEOTIDE SEQUENCE [LARGE SCALE GENOMIC DNA]</scope>
    <source>
        <strain evidence="1">ISS120</strain>
    </source>
</reference>
<name>A0A0V1DHU7_TRIBR</name>
<dbReference type="EMBL" id="JYDI01000002">
    <property type="protein sequence ID" value="KRY61127.1"/>
    <property type="molecule type" value="Genomic_DNA"/>
</dbReference>
<sequence>MQCFLQYLGKYAFMKRATRRFWKVPWQTNPNLLNKWHLKFACAYLNTQESSPSGTPLKRLQDGNVFYIIVRYSMKLSSLLQYFFVLGKSIFLHFPSIWNQFIEIVSGRAQVSFPSLTSRLKSHHCTTFLQYLGKYAFVRRATRFWKVPWQTNTNLLNEWHLKFPCAYLNTQESSPSGTPLKRLQDGNVFCIIVRYSLKLRSLVQYYFVLGKSIFLHFPSIWNQFIEIVSGRFEMPIKSSKHSLLIIFNQLNCDALSSAQVSLLSLTSPLKSHYGTTFLQYLGKYAFVRRATRFWKVPWQTNPNLLNKWHLKFACAYLNTQESSPSGTPLKRLQDGNVFYIIVRYSMKLSSLLQYFFVLGKSIFLHFPSIWNQFIEIVSGRFEMPIKSSIY</sequence>
<keyword evidence="2" id="KW-1185">Reference proteome</keyword>
<evidence type="ECO:0000313" key="2">
    <source>
        <dbReference type="Proteomes" id="UP000054653"/>
    </source>
</evidence>